<dbReference type="Proteomes" id="UP000629468">
    <property type="component" value="Unassembled WGS sequence"/>
</dbReference>
<gene>
    <name evidence="18" type="ORF">Agabi119p4_10205</name>
</gene>
<evidence type="ECO:0000313" key="19">
    <source>
        <dbReference type="Proteomes" id="UP000629468"/>
    </source>
</evidence>
<evidence type="ECO:0000256" key="3">
    <source>
        <dbReference type="ARBA" id="ARBA00022525"/>
    </source>
</evidence>
<protein>
    <recommendedName>
        <fullName evidence="15">lytic cellulose monooxygenase (C4-dehydrogenating)</fullName>
        <ecNumber evidence="15">1.14.99.56</ecNumber>
    </recommendedName>
</protein>
<feature type="signal peptide" evidence="16">
    <location>
        <begin position="1"/>
        <end position="18"/>
    </location>
</feature>
<keyword evidence="12" id="KW-0624">Polysaccharide degradation</keyword>
<keyword evidence="6" id="KW-0136">Cellulose degradation</keyword>
<keyword evidence="11" id="KW-0119">Carbohydrate metabolism</keyword>
<comment type="similarity">
    <text evidence="13">Belongs to the polysaccharide monooxygenase AA9 family.</text>
</comment>
<feature type="chain" id="PRO_5034339491" description="lytic cellulose monooxygenase (C4-dehydrogenating)" evidence="16">
    <location>
        <begin position="19"/>
        <end position="218"/>
    </location>
</feature>
<dbReference type="CDD" id="cd21175">
    <property type="entry name" value="LPMO_AA9"/>
    <property type="match status" value="1"/>
</dbReference>
<evidence type="ECO:0000256" key="4">
    <source>
        <dbReference type="ARBA" id="ARBA00022723"/>
    </source>
</evidence>
<evidence type="ECO:0000256" key="14">
    <source>
        <dbReference type="ARBA" id="ARBA00045077"/>
    </source>
</evidence>
<organism evidence="18 19">
    <name type="scientific">Agaricus bisporus var. burnettii</name>
    <dbReference type="NCBI Taxonomy" id="192524"/>
    <lineage>
        <taxon>Eukaryota</taxon>
        <taxon>Fungi</taxon>
        <taxon>Dikarya</taxon>
        <taxon>Basidiomycota</taxon>
        <taxon>Agaricomycotina</taxon>
        <taxon>Agaricomycetes</taxon>
        <taxon>Agaricomycetidae</taxon>
        <taxon>Agaricales</taxon>
        <taxon>Agaricineae</taxon>
        <taxon>Agaricaceae</taxon>
        <taxon>Agaricus</taxon>
    </lineage>
</organism>
<keyword evidence="7" id="KW-0560">Oxidoreductase</keyword>
<comment type="caution">
    <text evidence="18">The sequence shown here is derived from an EMBL/GenBank/DDBJ whole genome shotgun (WGS) entry which is preliminary data.</text>
</comment>
<evidence type="ECO:0000256" key="1">
    <source>
        <dbReference type="ARBA" id="ARBA00001973"/>
    </source>
</evidence>
<dbReference type="Pfam" id="PF03443">
    <property type="entry name" value="AA9"/>
    <property type="match status" value="1"/>
</dbReference>
<reference evidence="18 19" key="1">
    <citation type="journal article" name="Sci. Rep.">
        <title>Telomere-to-telomere assembled and centromere annotated genomes of the two main subspecies of the button mushroom Agaricus bisporus reveal especially polymorphic chromosome ends.</title>
        <authorList>
            <person name="Sonnenberg A.S.M."/>
            <person name="Sedaghat-Telgerd N."/>
            <person name="Lavrijssen B."/>
            <person name="Ohm R.A."/>
            <person name="Hendrickx P.M."/>
            <person name="Scholtmeijer K."/>
            <person name="Baars J.J.P."/>
            <person name="van Peer A."/>
        </authorList>
    </citation>
    <scope>NUCLEOTIDE SEQUENCE [LARGE SCALE GENOMIC DNA]</scope>
    <source>
        <strain evidence="18 19">H119_p4</strain>
    </source>
</reference>
<dbReference type="InterPro" id="IPR049892">
    <property type="entry name" value="AA9"/>
</dbReference>
<dbReference type="OMA" id="KIPGAFK"/>
<dbReference type="GO" id="GO:0030245">
    <property type="term" value="P:cellulose catabolic process"/>
    <property type="evidence" value="ECO:0007669"/>
    <property type="project" value="UniProtKB-KW"/>
</dbReference>
<accession>A0A8H7EW77</accession>
<dbReference type="GO" id="GO:0046872">
    <property type="term" value="F:metal ion binding"/>
    <property type="evidence" value="ECO:0007669"/>
    <property type="project" value="UniProtKB-KW"/>
</dbReference>
<evidence type="ECO:0000256" key="13">
    <source>
        <dbReference type="ARBA" id="ARBA00044502"/>
    </source>
</evidence>
<dbReference type="PANTHER" id="PTHR33353">
    <property type="entry name" value="PUTATIVE (AFU_ORTHOLOGUE AFUA_1G12560)-RELATED"/>
    <property type="match status" value="1"/>
</dbReference>
<evidence type="ECO:0000256" key="16">
    <source>
        <dbReference type="SAM" id="SignalP"/>
    </source>
</evidence>
<feature type="domain" description="Auxiliary Activity family 9 catalytic" evidence="17">
    <location>
        <begin position="33"/>
        <end position="208"/>
    </location>
</feature>
<keyword evidence="9" id="KW-0503">Monooxygenase</keyword>
<name>A0A8H7EW77_AGABI</name>
<dbReference type="InterPro" id="IPR005103">
    <property type="entry name" value="AA9_LPMO"/>
</dbReference>
<keyword evidence="4" id="KW-0479">Metal-binding</keyword>
<evidence type="ECO:0000313" key="18">
    <source>
        <dbReference type="EMBL" id="KAF7760796.1"/>
    </source>
</evidence>
<evidence type="ECO:0000259" key="17">
    <source>
        <dbReference type="Pfam" id="PF03443"/>
    </source>
</evidence>
<keyword evidence="5 16" id="KW-0732">Signal</keyword>
<evidence type="ECO:0000256" key="2">
    <source>
        <dbReference type="ARBA" id="ARBA00004613"/>
    </source>
</evidence>
<keyword evidence="3" id="KW-0964">Secreted</keyword>
<evidence type="ECO:0000256" key="8">
    <source>
        <dbReference type="ARBA" id="ARBA00023008"/>
    </source>
</evidence>
<dbReference type="GO" id="GO:0004497">
    <property type="term" value="F:monooxygenase activity"/>
    <property type="evidence" value="ECO:0007669"/>
    <property type="project" value="UniProtKB-KW"/>
</dbReference>
<keyword evidence="8" id="KW-0186">Copper</keyword>
<keyword evidence="10" id="KW-1015">Disulfide bond</keyword>
<dbReference type="EC" id="1.14.99.56" evidence="15"/>
<sequence length="218" mass="23928">MRFSFAVSIALAVHIVSAHYIFKPLVAGHKISTRAVRQPKDNSPVLEYASGTDIICNSHPSAARETVQIAAGNKIGFRLDIPIYHMGPAAIYLGHAPRKVADWDGRGRRWFKIAEWGATFDPFSFTSLNRKVLTTFVPRTTPSGEYLVRVEHIGLHQPGAPEFFISCAQIRIVNGGSGDPPKVSIPGYIPLGDHSVNLDIYWPIPTNYSVPGPAVWKG</sequence>
<dbReference type="GO" id="GO:0005576">
    <property type="term" value="C:extracellular region"/>
    <property type="evidence" value="ECO:0007669"/>
    <property type="project" value="UniProtKB-SubCell"/>
</dbReference>
<comment type="subcellular location">
    <subcellularLocation>
        <location evidence="2">Secreted</location>
    </subcellularLocation>
</comment>
<dbReference type="EMBL" id="JABXXO010000014">
    <property type="protein sequence ID" value="KAF7760796.1"/>
    <property type="molecule type" value="Genomic_DNA"/>
</dbReference>
<dbReference type="Gene3D" id="2.70.50.70">
    <property type="match status" value="1"/>
</dbReference>
<evidence type="ECO:0000256" key="7">
    <source>
        <dbReference type="ARBA" id="ARBA00023002"/>
    </source>
</evidence>
<evidence type="ECO:0000256" key="10">
    <source>
        <dbReference type="ARBA" id="ARBA00023157"/>
    </source>
</evidence>
<evidence type="ECO:0000256" key="9">
    <source>
        <dbReference type="ARBA" id="ARBA00023033"/>
    </source>
</evidence>
<evidence type="ECO:0000256" key="11">
    <source>
        <dbReference type="ARBA" id="ARBA00023277"/>
    </source>
</evidence>
<comment type="catalytic activity">
    <reaction evidence="14">
        <text>[(1-&gt;4)-beta-D-glucosyl]n+m + reduced acceptor + O2 = 4-dehydro-beta-D-glucosyl-[(1-&gt;4)-beta-D-glucosyl]n-1 + [(1-&gt;4)-beta-D-glucosyl]m + acceptor + H2O.</text>
        <dbReference type="EC" id="1.14.99.56"/>
    </reaction>
</comment>
<proteinExistence type="inferred from homology"/>
<dbReference type="PANTHER" id="PTHR33353:SF10">
    <property type="entry name" value="ENDO-BETA-1,4-GLUCANASE D"/>
    <property type="match status" value="1"/>
</dbReference>
<evidence type="ECO:0000256" key="12">
    <source>
        <dbReference type="ARBA" id="ARBA00023326"/>
    </source>
</evidence>
<dbReference type="AlphaFoldDB" id="A0A8H7EW77"/>
<evidence type="ECO:0000256" key="5">
    <source>
        <dbReference type="ARBA" id="ARBA00022729"/>
    </source>
</evidence>
<evidence type="ECO:0000256" key="6">
    <source>
        <dbReference type="ARBA" id="ARBA00023001"/>
    </source>
</evidence>
<evidence type="ECO:0000256" key="15">
    <source>
        <dbReference type="ARBA" id="ARBA00047174"/>
    </source>
</evidence>
<comment type="cofactor">
    <cofactor evidence="1">
        <name>Cu(2+)</name>
        <dbReference type="ChEBI" id="CHEBI:29036"/>
    </cofactor>
</comment>